<sequence>MTGEQKSYDFVLGDITPTSGSHAVPTSGTATYSGLSLISNIGGGAWSQGTSRFDVDFGRKTINGIVSTSPYTLNLSGNIDGASFNGDKDGISMKGNFYGPNAAELGGVFKGSAIEGDITNFTGSFGAKKQ</sequence>
<dbReference type="AlphaFoldDB" id="A0A448D4Q9"/>
<gene>
    <name evidence="3" type="ORF">NCTC10296_00009</name>
</gene>
<dbReference type="GO" id="GO:0009279">
    <property type="term" value="C:cell outer membrane"/>
    <property type="evidence" value="ECO:0007669"/>
    <property type="project" value="UniProtKB-SubCell"/>
</dbReference>
<dbReference type="Pfam" id="PF01298">
    <property type="entry name" value="TbpB_B_D"/>
    <property type="match status" value="1"/>
</dbReference>
<organism evidence="3 4">
    <name type="scientific">Neisseria canis</name>
    <dbReference type="NCBI Taxonomy" id="493"/>
    <lineage>
        <taxon>Bacteria</taxon>
        <taxon>Pseudomonadati</taxon>
        <taxon>Pseudomonadota</taxon>
        <taxon>Betaproteobacteria</taxon>
        <taxon>Neisseriales</taxon>
        <taxon>Neisseriaceae</taxon>
        <taxon>Neisseria</taxon>
    </lineage>
</organism>
<dbReference type="Gene3D" id="2.40.160.90">
    <property type="match status" value="1"/>
</dbReference>
<accession>A0A448D4Q9</accession>
<keyword evidence="4" id="KW-1185">Reference proteome</keyword>
<proteinExistence type="predicted"/>
<dbReference type="KEGG" id="nci:NCTC10296_00009"/>
<dbReference type="InterPro" id="IPR001677">
    <property type="entry name" value="TbpB_B_D"/>
</dbReference>
<comment type="subcellular location">
    <subcellularLocation>
        <location evidence="1">Cell outer membrane</location>
    </subcellularLocation>
</comment>
<evidence type="ECO:0000313" key="4">
    <source>
        <dbReference type="Proteomes" id="UP000279284"/>
    </source>
</evidence>
<dbReference type="EMBL" id="LR134313">
    <property type="protein sequence ID" value="VEE98782.1"/>
    <property type="molecule type" value="Genomic_DNA"/>
</dbReference>
<evidence type="ECO:0000313" key="3">
    <source>
        <dbReference type="EMBL" id="VEE98782.1"/>
    </source>
</evidence>
<reference evidence="3 4" key="1">
    <citation type="submission" date="2018-12" db="EMBL/GenBank/DDBJ databases">
        <authorList>
            <consortium name="Pathogen Informatics"/>
        </authorList>
    </citation>
    <scope>NUCLEOTIDE SEQUENCE [LARGE SCALE GENOMIC DNA]</scope>
    <source>
        <strain evidence="3 4">NCTC10296</strain>
    </source>
</reference>
<name>A0A448D4Q9_9NEIS</name>
<dbReference type="InterPro" id="IPR011250">
    <property type="entry name" value="OMP/PagP_B-barrel"/>
</dbReference>
<protein>
    <submittedName>
        <fullName evidence="3">Transferrin binding protein-like solute binding protein</fullName>
    </submittedName>
</protein>
<evidence type="ECO:0000256" key="1">
    <source>
        <dbReference type="ARBA" id="ARBA00004442"/>
    </source>
</evidence>
<feature type="domain" description="Transferrin-binding protein B C-lobe/N-lobe beta-barrel" evidence="2">
    <location>
        <begin position="24"/>
        <end position="129"/>
    </location>
</feature>
<evidence type="ECO:0000259" key="2">
    <source>
        <dbReference type="Pfam" id="PF01298"/>
    </source>
</evidence>
<dbReference type="Proteomes" id="UP000279284">
    <property type="component" value="Chromosome"/>
</dbReference>
<dbReference type="SUPFAM" id="SSF56925">
    <property type="entry name" value="OMPA-like"/>
    <property type="match status" value="1"/>
</dbReference>